<dbReference type="CDD" id="cd07379">
    <property type="entry name" value="MPP_239FB"/>
    <property type="match status" value="1"/>
</dbReference>
<dbReference type="PANTHER" id="PTHR12905:SF0">
    <property type="entry name" value="CALCINEURIN-LIKE PHOSPHOESTERASE DOMAIN-CONTAINING PROTEIN"/>
    <property type="match status" value="1"/>
</dbReference>
<sequence length="327" mass="36845">MAAGMNGELVKTRICMISDTHDCVPVQPEDMSTPYRRPLPSADVVLHAGDLTFIGLEREHRAMVDMLKEADAELKIVIAGNHDITLDEEYYNSCGFRKHTGREDLAKIRDLYRGEDAQNHGIVYMEEGLRKFKLKNGAQFTVYASPYQPEFCNMAFGYKRGHDRFNPSSDDAEFQAQNPVPSFPDVHIMLTHGPPKGILDIVPQGRHVGCQHLRRAVARARPLIHCFGHIHESHGAMRMNWEAESSEVILQDRNAELETRCAFVDVSRHGNNPLNFGVETLFVNAAIMTLRYHPLNAPWVVDIDLPRTSDAETHGLSPLALESQTEH</sequence>
<dbReference type="PANTHER" id="PTHR12905">
    <property type="entry name" value="METALLOPHOSPHOESTERASE"/>
    <property type="match status" value="1"/>
</dbReference>
<proteinExistence type="predicted"/>
<evidence type="ECO:0000259" key="1">
    <source>
        <dbReference type="Pfam" id="PF00149"/>
    </source>
</evidence>
<dbReference type="AlphaFoldDB" id="A0AAF0DHH3"/>
<dbReference type="EMBL" id="CP120628">
    <property type="protein sequence ID" value="WEW58353.1"/>
    <property type="molecule type" value="Genomic_DNA"/>
</dbReference>
<protein>
    <recommendedName>
        <fullName evidence="1">Calcineurin-like phosphoesterase domain-containing protein</fullName>
    </recommendedName>
</protein>
<keyword evidence="3" id="KW-1185">Reference proteome</keyword>
<accession>A0AAF0DHH3</accession>
<dbReference type="InterPro" id="IPR051693">
    <property type="entry name" value="UPF0046_metallophosphoest"/>
</dbReference>
<dbReference type="InterPro" id="IPR004843">
    <property type="entry name" value="Calcineurin-like_PHP"/>
</dbReference>
<evidence type="ECO:0000313" key="3">
    <source>
        <dbReference type="Proteomes" id="UP001219355"/>
    </source>
</evidence>
<dbReference type="InterPro" id="IPR029052">
    <property type="entry name" value="Metallo-depent_PP-like"/>
</dbReference>
<evidence type="ECO:0000313" key="2">
    <source>
        <dbReference type="EMBL" id="WEW58353.1"/>
    </source>
</evidence>
<dbReference type="Gene3D" id="3.60.21.10">
    <property type="match status" value="1"/>
</dbReference>
<gene>
    <name evidence="2" type="ORF">PRK78_003821</name>
</gene>
<name>A0AAF0DHH3_9EURO</name>
<dbReference type="Proteomes" id="UP001219355">
    <property type="component" value="Chromosome 2"/>
</dbReference>
<dbReference type="SUPFAM" id="SSF56300">
    <property type="entry name" value="Metallo-dependent phosphatases"/>
    <property type="match status" value="1"/>
</dbReference>
<dbReference type="Pfam" id="PF00149">
    <property type="entry name" value="Metallophos"/>
    <property type="match status" value="1"/>
</dbReference>
<dbReference type="GO" id="GO:0016787">
    <property type="term" value="F:hydrolase activity"/>
    <property type="evidence" value="ECO:0007669"/>
    <property type="project" value="InterPro"/>
</dbReference>
<feature type="domain" description="Calcineurin-like phosphoesterase" evidence="1">
    <location>
        <begin position="13"/>
        <end position="232"/>
    </location>
</feature>
<organism evidence="2 3">
    <name type="scientific">Emydomyces testavorans</name>
    <dbReference type="NCBI Taxonomy" id="2070801"/>
    <lineage>
        <taxon>Eukaryota</taxon>
        <taxon>Fungi</taxon>
        <taxon>Dikarya</taxon>
        <taxon>Ascomycota</taxon>
        <taxon>Pezizomycotina</taxon>
        <taxon>Eurotiomycetes</taxon>
        <taxon>Eurotiomycetidae</taxon>
        <taxon>Onygenales</taxon>
        <taxon>Nannizziopsiaceae</taxon>
        <taxon>Emydomyces</taxon>
    </lineage>
</organism>
<reference evidence="2" key="1">
    <citation type="submission" date="2023-03" db="EMBL/GenBank/DDBJ databases">
        <title>Emydomyces testavorans Genome Sequence.</title>
        <authorList>
            <person name="Hoyer L."/>
        </authorList>
    </citation>
    <scope>NUCLEOTIDE SEQUENCE</scope>
    <source>
        <strain evidence="2">16-2883</strain>
    </source>
</reference>